<dbReference type="Proteomes" id="UP001160334">
    <property type="component" value="Unassembled WGS sequence"/>
</dbReference>
<comment type="caution">
    <text evidence="1">The sequence shown here is derived from an EMBL/GenBank/DDBJ whole genome shotgun (WGS) entry which is preliminary data.</text>
</comment>
<protein>
    <submittedName>
        <fullName evidence="1">Uncharacterized protein</fullName>
    </submittedName>
</protein>
<proteinExistence type="predicted"/>
<gene>
    <name evidence="1" type="ORF">M2280_004088</name>
</gene>
<name>A0ABT6MEX7_9NOCA</name>
<evidence type="ECO:0000313" key="1">
    <source>
        <dbReference type="EMBL" id="MDH6282851.1"/>
    </source>
</evidence>
<sequence>MRFAEVRSPSCRGGRNWYTCHDCGKRTYPVKKDAKQAARQLHDEVRHVYRCNSGSGWHCGRLPIAVKAGKVSRSAWYSHHDSMGN</sequence>
<evidence type="ECO:0000313" key="2">
    <source>
        <dbReference type="Proteomes" id="UP001160334"/>
    </source>
</evidence>
<organism evidence="1 2">
    <name type="scientific">Prescottella agglutinans</name>
    <dbReference type="NCBI Taxonomy" id="1644129"/>
    <lineage>
        <taxon>Bacteria</taxon>
        <taxon>Bacillati</taxon>
        <taxon>Actinomycetota</taxon>
        <taxon>Actinomycetes</taxon>
        <taxon>Mycobacteriales</taxon>
        <taxon>Nocardiaceae</taxon>
        <taxon>Prescottella</taxon>
    </lineage>
</organism>
<keyword evidence="2" id="KW-1185">Reference proteome</keyword>
<reference evidence="1 2" key="1">
    <citation type="submission" date="2023-04" db="EMBL/GenBank/DDBJ databases">
        <title>Forest soil microbial communities from Buena Vista Peninsula, Colon Province, Panama.</title>
        <authorList>
            <person name="Bouskill N."/>
        </authorList>
    </citation>
    <scope>NUCLEOTIDE SEQUENCE [LARGE SCALE GENOMIC DNA]</scope>
    <source>
        <strain evidence="1 2">CFH S0262</strain>
    </source>
</reference>
<accession>A0ABT6MEX7</accession>
<dbReference type="EMBL" id="JARXVC010000011">
    <property type="protein sequence ID" value="MDH6282851.1"/>
    <property type="molecule type" value="Genomic_DNA"/>
</dbReference>